<protein>
    <submittedName>
        <fullName evidence="3">HlyD family efflux transporter periplasmic adaptor subunit</fullName>
    </submittedName>
</protein>
<dbReference type="Gene3D" id="2.40.50.100">
    <property type="match status" value="1"/>
</dbReference>
<dbReference type="Pfam" id="PF25973">
    <property type="entry name" value="BSH_CzcB"/>
    <property type="match status" value="1"/>
</dbReference>
<dbReference type="KEGG" id="nmes:H9L09_11795"/>
<dbReference type="PANTHER" id="PTHR30097">
    <property type="entry name" value="CATION EFFLUX SYSTEM PROTEIN CUSB"/>
    <property type="match status" value="1"/>
</dbReference>
<feature type="domain" description="CzcB-like barrel-sandwich hybrid" evidence="2">
    <location>
        <begin position="48"/>
        <end position="135"/>
    </location>
</feature>
<evidence type="ECO:0000313" key="4">
    <source>
        <dbReference type="Proteomes" id="UP000515947"/>
    </source>
</evidence>
<name>A0A7G9R6T4_9ACTN</name>
<keyword evidence="4" id="KW-1185">Reference proteome</keyword>
<dbReference type="RefSeq" id="WP_187577149.1">
    <property type="nucleotide sequence ID" value="NZ_CP060713.1"/>
</dbReference>
<reference evidence="3 4" key="1">
    <citation type="submission" date="2020-08" db="EMBL/GenBank/DDBJ databases">
        <title>Genome sequence of Nocardioides mesophilus KACC 16243T.</title>
        <authorList>
            <person name="Hyun D.-W."/>
            <person name="Bae J.-W."/>
        </authorList>
    </citation>
    <scope>NUCLEOTIDE SEQUENCE [LARGE SCALE GENOMIC DNA]</scope>
    <source>
        <strain evidence="3 4">KACC 16243</strain>
    </source>
</reference>
<dbReference type="Proteomes" id="UP000515947">
    <property type="component" value="Chromosome"/>
</dbReference>
<proteinExistence type="predicted"/>
<sequence>MNFFTRLKYLLGGLLVVGAVAVLAANLNTRISTVHEVSATVESESYTVGTPYSGVVVKRNVDVGDHVKAGEELFVVQSNQLARDLSDRAIRPSTSPYDLRDQSKLVVRATSAGKVASVAPIEGAFVTANTTLARIEEAGTSYVQADFRLTPKEYALMRDAETLTVTLPNQREVEARITRVQVQTDGQQAQTRVRARTPELDNRGLFVTGTPVGAEVRLREDGLVESVKAAASGLLTPGGET</sequence>
<evidence type="ECO:0000256" key="1">
    <source>
        <dbReference type="ARBA" id="ARBA00022448"/>
    </source>
</evidence>
<accession>A0A7G9R6T4</accession>
<dbReference type="InterPro" id="IPR051909">
    <property type="entry name" value="MFP_Cation_Efflux"/>
</dbReference>
<organism evidence="3 4">
    <name type="scientific">Nocardioides mesophilus</name>
    <dbReference type="NCBI Taxonomy" id="433659"/>
    <lineage>
        <taxon>Bacteria</taxon>
        <taxon>Bacillati</taxon>
        <taxon>Actinomycetota</taxon>
        <taxon>Actinomycetes</taxon>
        <taxon>Propionibacteriales</taxon>
        <taxon>Nocardioidaceae</taxon>
        <taxon>Nocardioides</taxon>
    </lineage>
</organism>
<dbReference type="AlphaFoldDB" id="A0A7G9R6T4"/>
<gene>
    <name evidence="3" type="ORF">H9L09_11795</name>
</gene>
<dbReference type="Gene3D" id="2.40.30.170">
    <property type="match status" value="1"/>
</dbReference>
<dbReference type="InterPro" id="IPR011053">
    <property type="entry name" value="Single_hybrid_motif"/>
</dbReference>
<dbReference type="SUPFAM" id="SSF51230">
    <property type="entry name" value="Single hybrid motif"/>
    <property type="match status" value="1"/>
</dbReference>
<dbReference type="InterPro" id="IPR058647">
    <property type="entry name" value="BSH_CzcB-like"/>
</dbReference>
<dbReference type="EMBL" id="CP060713">
    <property type="protein sequence ID" value="QNN51309.1"/>
    <property type="molecule type" value="Genomic_DNA"/>
</dbReference>
<keyword evidence="1" id="KW-0813">Transport</keyword>
<evidence type="ECO:0000259" key="2">
    <source>
        <dbReference type="Pfam" id="PF25973"/>
    </source>
</evidence>
<evidence type="ECO:0000313" key="3">
    <source>
        <dbReference type="EMBL" id="QNN51309.1"/>
    </source>
</evidence>